<dbReference type="AlphaFoldDB" id="A0A834I4I1"/>
<name>A0A834I4I1_RHYFE</name>
<accession>A0A834I4I1</accession>
<evidence type="ECO:0000313" key="2">
    <source>
        <dbReference type="Proteomes" id="UP000625711"/>
    </source>
</evidence>
<gene>
    <name evidence="1" type="ORF">GWI33_012888</name>
</gene>
<protein>
    <submittedName>
        <fullName evidence="1">Uncharacterized protein</fullName>
    </submittedName>
</protein>
<dbReference type="EMBL" id="JAACXV010012770">
    <property type="protein sequence ID" value="KAF7274457.1"/>
    <property type="molecule type" value="Genomic_DNA"/>
</dbReference>
<dbReference type="OrthoDB" id="6726189at2759"/>
<sequence length="185" mass="21507">MNQALFDVLEADHSEYLSHPIKHHTNPIVLSLSKCESLLEHIYRICGVIPKPAPHEVIESAARVVKNALKSFTNKMIFRKLKRTLKSLRFGDHGVFLKLVDDPLWNIYEKSIWNIDFRFAGQRFPPKIVYKVLFKRTTVNLSGLYGRERWKPVEIYRCSVCKQRSSQARGKRNSKKATRSGRLNV</sequence>
<reference evidence="1" key="1">
    <citation type="submission" date="2020-08" db="EMBL/GenBank/DDBJ databases">
        <title>Genome sequencing and assembly of the red palm weevil Rhynchophorus ferrugineus.</title>
        <authorList>
            <person name="Dias G.B."/>
            <person name="Bergman C.M."/>
            <person name="Manee M."/>
        </authorList>
    </citation>
    <scope>NUCLEOTIDE SEQUENCE</scope>
    <source>
        <strain evidence="1">AA-2017</strain>
        <tissue evidence="1">Whole larva</tissue>
    </source>
</reference>
<organism evidence="1 2">
    <name type="scientific">Rhynchophorus ferrugineus</name>
    <name type="common">Red palm weevil</name>
    <name type="synonym">Curculio ferrugineus</name>
    <dbReference type="NCBI Taxonomy" id="354439"/>
    <lineage>
        <taxon>Eukaryota</taxon>
        <taxon>Metazoa</taxon>
        <taxon>Ecdysozoa</taxon>
        <taxon>Arthropoda</taxon>
        <taxon>Hexapoda</taxon>
        <taxon>Insecta</taxon>
        <taxon>Pterygota</taxon>
        <taxon>Neoptera</taxon>
        <taxon>Endopterygota</taxon>
        <taxon>Coleoptera</taxon>
        <taxon>Polyphaga</taxon>
        <taxon>Cucujiformia</taxon>
        <taxon>Curculionidae</taxon>
        <taxon>Dryophthorinae</taxon>
        <taxon>Rhynchophorus</taxon>
    </lineage>
</organism>
<proteinExistence type="predicted"/>
<evidence type="ECO:0000313" key="1">
    <source>
        <dbReference type="EMBL" id="KAF7274457.1"/>
    </source>
</evidence>
<keyword evidence="2" id="KW-1185">Reference proteome</keyword>
<dbReference type="Proteomes" id="UP000625711">
    <property type="component" value="Unassembled WGS sequence"/>
</dbReference>
<comment type="caution">
    <text evidence="1">The sequence shown here is derived from an EMBL/GenBank/DDBJ whole genome shotgun (WGS) entry which is preliminary data.</text>
</comment>